<protein>
    <submittedName>
        <fullName evidence="2">Uncharacterized protein</fullName>
    </submittedName>
</protein>
<accession>A0A0W8G713</accession>
<organism evidence="2">
    <name type="scientific">hydrocarbon metagenome</name>
    <dbReference type="NCBI Taxonomy" id="938273"/>
    <lineage>
        <taxon>unclassified sequences</taxon>
        <taxon>metagenomes</taxon>
        <taxon>ecological metagenomes</taxon>
    </lineage>
</organism>
<name>A0A0W8G713_9ZZZZ</name>
<gene>
    <name evidence="2" type="ORF">ASZ90_001338</name>
</gene>
<comment type="caution">
    <text evidence="2">The sequence shown here is derived from an EMBL/GenBank/DDBJ whole genome shotgun (WGS) entry which is preliminary data.</text>
</comment>
<evidence type="ECO:0000313" key="2">
    <source>
        <dbReference type="EMBL" id="KUG28786.1"/>
    </source>
</evidence>
<reference evidence="2" key="1">
    <citation type="journal article" date="2015" name="Proc. Natl. Acad. Sci. U.S.A.">
        <title>Networks of energetic and metabolic interactions define dynamics in microbial communities.</title>
        <authorList>
            <person name="Embree M."/>
            <person name="Liu J.K."/>
            <person name="Al-Bassam M.M."/>
            <person name="Zengler K."/>
        </authorList>
    </citation>
    <scope>NUCLEOTIDE SEQUENCE</scope>
</reference>
<feature type="transmembrane region" description="Helical" evidence="1">
    <location>
        <begin position="7"/>
        <end position="28"/>
    </location>
</feature>
<keyword evidence="1" id="KW-0472">Membrane</keyword>
<dbReference type="EMBL" id="LNQE01000176">
    <property type="protein sequence ID" value="KUG28786.1"/>
    <property type="molecule type" value="Genomic_DNA"/>
</dbReference>
<evidence type="ECO:0000256" key="1">
    <source>
        <dbReference type="SAM" id="Phobius"/>
    </source>
</evidence>
<keyword evidence="1" id="KW-1133">Transmembrane helix</keyword>
<keyword evidence="1" id="KW-0812">Transmembrane</keyword>
<proteinExistence type="predicted"/>
<dbReference type="AlphaFoldDB" id="A0A0W8G713"/>
<sequence>MAGMAGMVVLGIVGCLTAGLLYGLSWLWEGSSFVWGHVGKHVRDRHRRAALHHA</sequence>